<evidence type="ECO:0000313" key="2">
    <source>
        <dbReference type="Proteomes" id="UP001257739"/>
    </source>
</evidence>
<protein>
    <submittedName>
        <fullName evidence="1">Uncharacterized protein</fullName>
    </submittedName>
</protein>
<comment type="caution">
    <text evidence="1">The sequence shown here is derived from an EMBL/GenBank/DDBJ whole genome shotgun (WGS) entry which is preliminary data.</text>
</comment>
<reference evidence="1 2" key="1">
    <citation type="submission" date="2023-07" db="EMBL/GenBank/DDBJ databases">
        <title>Sorghum-associated microbial communities from plants grown in Nebraska, USA.</title>
        <authorList>
            <person name="Schachtman D."/>
        </authorList>
    </citation>
    <scope>NUCLEOTIDE SEQUENCE [LARGE SCALE GENOMIC DNA]</scope>
    <source>
        <strain evidence="1 2">BE248</strain>
    </source>
</reference>
<keyword evidence="2" id="KW-1185">Reference proteome</keyword>
<evidence type="ECO:0000313" key="1">
    <source>
        <dbReference type="EMBL" id="MDR7086179.1"/>
    </source>
</evidence>
<name>A0ABU1UM11_9ACTN</name>
<sequence>MIPIEKYAELCALMADTAGDEQREFAIAAAHDVSEAEWLESKTGWTAKMSDPADGGKTALAFMPLYQEAQARARGGAVPCTLEFFAKVHAEMSFRLDPSGNKVDHHLVLAENGIEHHRWLECEGYWTPIVGAPTILGEPNPKYDAARSQEYQALLEQARARIKG</sequence>
<organism evidence="1 2">
    <name type="scientific">Aeromicrobium panaciterrae</name>
    <dbReference type="NCBI Taxonomy" id="363861"/>
    <lineage>
        <taxon>Bacteria</taxon>
        <taxon>Bacillati</taxon>
        <taxon>Actinomycetota</taxon>
        <taxon>Actinomycetes</taxon>
        <taxon>Propionibacteriales</taxon>
        <taxon>Nocardioidaceae</taxon>
        <taxon>Aeromicrobium</taxon>
    </lineage>
</organism>
<proteinExistence type="predicted"/>
<dbReference type="RefSeq" id="WP_309967521.1">
    <property type="nucleotide sequence ID" value="NZ_JAVDWH010000001.1"/>
</dbReference>
<dbReference type="EMBL" id="JAVDWH010000001">
    <property type="protein sequence ID" value="MDR7086179.1"/>
    <property type="molecule type" value="Genomic_DNA"/>
</dbReference>
<dbReference type="Proteomes" id="UP001257739">
    <property type="component" value="Unassembled WGS sequence"/>
</dbReference>
<gene>
    <name evidence="1" type="ORF">J2X11_001018</name>
</gene>
<accession>A0ABU1UM11</accession>